<accession>A0A2I2MIG2</accession>
<dbReference type="EMBL" id="LT966316">
    <property type="protein sequence ID" value="SOU93461.1"/>
    <property type="molecule type" value="Genomic_DNA"/>
</dbReference>
<organism evidence="1">
    <name type="scientific">Leptospirillum ferriphilum</name>
    <dbReference type="NCBI Taxonomy" id="178606"/>
    <lineage>
        <taxon>Bacteria</taxon>
        <taxon>Pseudomonadati</taxon>
        <taxon>Nitrospirota</taxon>
        <taxon>Nitrospiria</taxon>
        <taxon>Nitrospirales</taxon>
        <taxon>Nitrospiraceae</taxon>
        <taxon>Leptospirillum</taxon>
    </lineage>
</organism>
<dbReference type="AlphaFoldDB" id="A0A2I2MIG2"/>
<gene>
    <name evidence="1" type="ORF">LFTS_02112</name>
</gene>
<name>A0A2I2MIG2_9BACT</name>
<sequence length="81" mass="9395">MTCLRDMPPDSLRLTYMFNPLSPPSRNPFRSEPLPHILLKTPDPSLFFGSFTQSHHPSVSGGMNPVKKEYTFYFLNQQFFN</sequence>
<protein>
    <submittedName>
        <fullName evidence="1">Uncharacterized protein</fullName>
    </submittedName>
</protein>
<proteinExistence type="predicted"/>
<evidence type="ECO:0000313" key="1">
    <source>
        <dbReference type="EMBL" id="SOU93461.1"/>
    </source>
</evidence>
<reference evidence="1" key="1">
    <citation type="submission" date="2017-12" db="EMBL/GenBank/DDBJ databases">
        <authorList>
            <consortium name="SysMetEx"/>
        </authorList>
    </citation>
    <scope>NUCLEOTIDE SEQUENCE</scope>
    <source>
        <strain evidence="1">Pb_238</strain>
    </source>
</reference>